<evidence type="ECO:0000313" key="1">
    <source>
        <dbReference type="EMBL" id="MBB3206190.1"/>
    </source>
</evidence>
<evidence type="ECO:0000313" key="2">
    <source>
        <dbReference type="Proteomes" id="UP000536179"/>
    </source>
</evidence>
<dbReference type="EMBL" id="JACHXU010000005">
    <property type="protein sequence ID" value="MBB3206190.1"/>
    <property type="molecule type" value="Genomic_DNA"/>
</dbReference>
<evidence type="ECO:0008006" key="3">
    <source>
        <dbReference type="Google" id="ProtNLM"/>
    </source>
</evidence>
<comment type="caution">
    <text evidence="1">The sequence shown here is derived from an EMBL/GenBank/DDBJ whole genome shotgun (WGS) entry which is preliminary data.</text>
</comment>
<accession>A0A7W5DX63</accession>
<dbReference type="Proteomes" id="UP000536179">
    <property type="component" value="Unassembled WGS sequence"/>
</dbReference>
<name>A0A7W5DX63_9BACT</name>
<gene>
    <name evidence="1" type="ORF">FHS27_001998</name>
</gene>
<sequence length="142" mass="15887">MTSQPFYKLNEPQVVGELLDGEFILLHFETGCYFSVRHTSASVCHWLFAGVSPTEIADAIATHYGLPKNDVEQEIDAFIAGMLREDLVAVVDAPQKPALVVPTFDGAYTKLVFEKYDDMSEQLLLDPIHEIDERGWPQSKAT</sequence>
<keyword evidence="2" id="KW-1185">Reference proteome</keyword>
<dbReference type="AlphaFoldDB" id="A0A7W5DX63"/>
<dbReference type="RefSeq" id="WP_184304456.1">
    <property type="nucleotide sequence ID" value="NZ_JACHXU010000005.1"/>
</dbReference>
<reference evidence="1 2" key="1">
    <citation type="submission" date="2020-08" db="EMBL/GenBank/DDBJ databases">
        <title>Genomic Encyclopedia of Type Strains, Phase III (KMG-III): the genomes of soil and plant-associated and newly described type strains.</title>
        <authorList>
            <person name="Whitman W."/>
        </authorList>
    </citation>
    <scope>NUCLEOTIDE SEQUENCE [LARGE SCALE GENOMIC DNA]</scope>
    <source>
        <strain evidence="1 2">CECT 8075</strain>
    </source>
</reference>
<organism evidence="1 2">
    <name type="scientific">Aporhodopirellula rubra</name>
    <dbReference type="NCBI Taxonomy" id="980271"/>
    <lineage>
        <taxon>Bacteria</taxon>
        <taxon>Pseudomonadati</taxon>
        <taxon>Planctomycetota</taxon>
        <taxon>Planctomycetia</taxon>
        <taxon>Pirellulales</taxon>
        <taxon>Pirellulaceae</taxon>
        <taxon>Aporhodopirellula</taxon>
    </lineage>
</organism>
<protein>
    <recommendedName>
        <fullName evidence="3">PqqD family protein</fullName>
    </recommendedName>
</protein>
<dbReference type="Pfam" id="PF05402">
    <property type="entry name" value="PqqD"/>
    <property type="match status" value="1"/>
</dbReference>
<dbReference type="InterPro" id="IPR008792">
    <property type="entry name" value="PQQD"/>
</dbReference>
<proteinExistence type="predicted"/>